<keyword evidence="4 5" id="KW-0472">Membrane</keyword>
<comment type="subcellular location">
    <subcellularLocation>
        <location evidence="1">Endomembrane system</location>
        <topology evidence="1">Multi-pass membrane protein</topology>
    </subcellularLocation>
</comment>
<dbReference type="GO" id="GO:0012505">
    <property type="term" value="C:endomembrane system"/>
    <property type="evidence" value="ECO:0007669"/>
    <property type="project" value="UniProtKB-SubCell"/>
</dbReference>
<evidence type="ECO:0000256" key="4">
    <source>
        <dbReference type="ARBA" id="ARBA00023136"/>
    </source>
</evidence>
<dbReference type="GO" id="GO:0005384">
    <property type="term" value="F:manganese ion transmembrane transporter activity"/>
    <property type="evidence" value="ECO:0007669"/>
    <property type="project" value="InterPro"/>
</dbReference>
<keyword evidence="3 5" id="KW-1133">Transmembrane helix</keyword>
<dbReference type="PANTHER" id="PTHR31851">
    <property type="entry name" value="FE(2+)/MN(2+) TRANSPORTER PCL1"/>
    <property type="match status" value="1"/>
</dbReference>
<dbReference type="InterPro" id="IPR008217">
    <property type="entry name" value="Ccc1_fam"/>
</dbReference>
<accession>A0A2M8KTA8</accession>
<dbReference type="AlphaFoldDB" id="A0A2M8KTA8"/>
<dbReference type="GO" id="GO:0030026">
    <property type="term" value="P:intracellular manganese ion homeostasis"/>
    <property type="evidence" value="ECO:0007669"/>
    <property type="project" value="InterPro"/>
</dbReference>
<evidence type="ECO:0000256" key="1">
    <source>
        <dbReference type="ARBA" id="ARBA00004127"/>
    </source>
</evidence>
<sequence>MPQYTANTYKKHLEKEHRLSPFSTYLKEIVYGANDGIITTFAVVAGFTGAQAMGSNTTLPFLTVLLFGIANLFADGASMSLGNFLSIRADQDVFRSEKEKELHEIRNSTKMEEVETIHILQTKGFNKKDAQAITNLYKKNEAYWVEFMMKDELEMTNPEGEIPMYNALATFLAFISFGIIPLLPYFFSRSVHAAFLFSSTTAFLALVLLGFLRWRVTKRNILNSIGEVILVGGIAALIAYVVGTLIHI</sequence>
<proteinExistence type="predicted"/>
<organism evidence="6 7">
    <name type="scientific">Candidatus Roizmanbacteria bacterium CG10_big_fil_rev_8_21_14_0_10_39_6</name>
    <dbReference type="NCBI Taxonomy" id="1974853"/>
    <lineage>
        <taxon>Bacteria</taxon>
        <taxon>Candidatus Roizmaniibacteriota</taxon>
    </lineage>
</organism>
<comment type="caution">
    <text evidence="6">The sequence shown here is derived from an EMBL/GenBank/DDBJ whole genome shotgun (WGS) entry which is preliminary data.</text>
</comment>
<evidence type="ECO:0000256" key="2">
    <source>
        <dbReference type="ARBA" id="ARBA00022692"/>
    </source>
</evidence>
<feature type="transmembrane region" description="Helical" evidence="5">
    <location>
        <begin position="165"/>
        <end position="187"/>
    </location>
</feature>
<gene>
    <name evidence="6" type="ORF">COU88_00980</name>
</gene>
<feature type="transmembrane region" description="Helical" evidence="5">
    <location>
        <begin position="61"/>
        <end position="85"/>
    </location>
</feature>
<evidence type="ECO:0000313" key="6">
    <source>
        <dbReference type="EMBL" id="PJE63168.1"/>
    </source>
</evidence>
<dbReference type="EMBL" id="PFED01000042">
    <property type="protein sequence ID" value="PJE63168.1"/>
    <property type="molecule type" value="Genomic_DNA"/>
</dbReference>
<feature type="transmembrane region" description="Helical" evidence="5">
    <location>
        <begin position="224"/>
        <end position="246"/>
    </location>
</feature>
<name>A0A2M8KTA8_9BACT</name>
<dbReference type="Pfam" id="PF01988">
    <property type="entry name" value="VIT1"/>
    <property type="match status" value="1"/>
</dbReference>
<evidence type="ECO:0000313" key="7">
    <source>
        <dbReference type="Proteomes" id="UP000229554"/>
    </source>
</evidence>
<evidence type="ECO:0000256" key="3">
    <source>
        <dbReference type="ARBA" id="ARBA00022989"/>
    </source>
</evidence>
<keyword evidence="2 5" id="KW-0812">Transmembrane</keyword>
<reference evidence="7" key="1">
    <citation type="submission" date="2017-09" db="EMBL/GenBank/DDBJ databases">
        <title>Depth-based differentiation of microbial function through sediment-hosted aquifers and enrichment of novel symbionts in the deep terrestrial subsurface.</title>
        <authorList>
            <person name="Probst A.J."/>
            <person name="Ladd B."/>
            <person name="Jarett J.K."/>
            <person name="Geller-Mcgrath D.E."/>
            <person name="Sieber C.M.K."/>
            <person name="Emerson J.B."/>
            <person name="Anantharaman K."/>
            <person name="Thomas B.C."/>
            <person name="Malmstrom R."/>
            <person name="Stieglmeier M."/>
            <person name="Klingl A."/>
            <person name="Woyke T."/>
            <person name="Ryan C.M."/>
            <person name="Banfield J.F."/>
        </authorList>
    </citation>
    <scope>NUCLEOTIDE SEQUENCE [LARGE SCALE GENOMIC DNA]</scope>
</reference>
<evidence type="ECO:0000256" key="5">
    <source>
        <dbReference type="SAM" id="Phobius"/>
    </source>
</evidence>
<dbReference type="Proteomes" id="UP000229554">
    <property type="component" value="Unassembled WGS sequence"/>
</dbReference>
<protein>
    <submittedName>
        <fullName evidence="6">GMP synthase</fullName>
    </submittedName>
</protein>
<feature type="transmembrane region" description="Helical" evidence="5">
    <location>
        <begin position="193"/>
        <end position="212"/>
    </location>
</feature>